<reference evidence="1 2" key="1">
    <citation type="journal article" date="2022" name="bioRxiv">
        <title>The genome of the oomycete Peronosclerospora sorghi, a cosmopolitan pathogen of maize and sorghum, is inflated with dispersed pseudogenes.</title>
        <authorList>
            <person name="Fletcher K."/>
            <person name="Martin F."/>
            <person name="Isakeit T."/>
            <person name="Cavanaugh K."/>
            <person name="Magill C."/>
            <person name="Michelmore R."/>
        </authorList>
    </citation>
    <scope>NUCLEOTIDE SEQUENCE [LARGE SCALE GENOMIC DNA]</scope>
    <source>
        <strain evidence="1">P6</strain>
    </source>
</reference>
<comment type="caution">
    <text evidence="1">The sequence shown here is derived from an EMBL/GenBank/DDBJ whole genome shotgun (WGS) entry which is preliminary data.</text>
</comment>
<accession>A0ACC0VM56</accession>
<protein>
    <submittedName>
        <fullName evidence="1">Uncharacterized protein</fullName>
    </submittedName>
</protein>
<dbReference type="EMBL" id="CM047587">
    <property type="protein sequence ID" value="KAI9907574.1"/>
    <property type="molecule type" value="Genomic_DNA"/>
</dbReference>
<evidence type="ECO:0000313" key="2">
    <source>
        <dbReference type="Proteomes" id="UP001163321"/>
    </source>
</evidence>
<evidence type="ECO:0000313" key="1">
    <source>
        <dbReference type="EMBL" id="KAI9907574.1"/>
    </source>
</evidence>
<gene>
    <name evidence="1" type="ORF">PsorP6_003199</name>
</gene>
<dbReference type="Proteomes" id="UP001163321">
    <property type="component" value="Chromosome 8"/>
</dbReference>
<name>A0ACC0VM56_9STRA</name>
<keyword evidence="2" id="KW-1185">Reference proteome</keyword>
<proteinExistence type="predicted"/>
<sequence>MMERVNARIDVGEVEAMKRKFRNEELLTRITASDSGFQRTASFRYAVTTLKNTFSTKESLQHASKVSGMTLFCLLYQPGNYLMEQA</sequence>
<organism evidence="1 2">
    <name type="scientific">Peronosclerospora sorghi</name>
    <dbReference type="NCBI Taxonomy" id="230839"/>
    <lineage>
        <taxon>Eukaryota</taxon>
        <taxon>Sar</taxon>
        <taxon>Stramenopiles</taxon>
        <taxon>Oomycota</taxon>
        <taxon>Peronosporomycetes</taxon>
        <taxon>Peronosporales</taxon>
        <taxon>Peronosporaceae</taxon>
        <taxon>Peronosclerospora</taxon>
    </lineage>
</organism>